<dbReference type="Pfam" id="PF07727">
    <property type="entry name" value="RVT_2"/>
    <property type="match status" value="1"/>
</dbReference>
<proteinExistence type="predicted"/>
<gene>
    <name evidence="3" type="ORF">MA16_Dca019684</name>
</gene>
<keyword evidence="4" id="KW-1185">Reference proteome</keyword>
<feature type="domain" description="Reverse transcriptase Ty1/copia-type" evidence="2">
    <location>
        <begin position="56"/>
        <end position="296"/>
    </location>
</feature>
<dbReference type="Gene3D" id="3.30.70.270">
    <property type="match status" value="1"/>
</dbReference>
<dbReference type="EMBL" id="KZ503779">
    <property type="protein sequence ID" value="PKU61448.1"/>
    <property type="molecule type" value="Genomic_DNA"/>
</dbReference>
<evidence type="ECO:0000313" key="3">
    <source>
        <dbReference type="EMBL" id="PKU61448.1"/>
    </source>
</evidence>
<name>A0A2I0VDG6_9ASPA</name>
<dbReference type="Gene3D" id="3.10.10.10">
    <property type="entry name" value="HIV Type 1 Reverse Transcriptase, subunit A, domain 1"/>
    <property type="match status" value="1"/>
</dbReference>
<dbReference type="InterPro" id="IPR043128">
    <property type="entry name" value="Rev_trsase/Diguanyl_cyclase"/>
</dbReference>
<evidence type="ECO:0000259" key="2">
    <source>
        <dbReference type="Pfam" id="PF07727"/>
    </source>
</evidence>
<dbReference type="PANTHER" id="PTHR43383:SF2">
    <property type="entry name" value="AMIDOHYDROLASE 2 FAMILY PROTEIN"/>
    <property type="match status" value="1"/>
</dbReference>
<dbReference type="InterPro" id="IPR013103">
    <property type="entry name" value="RVT_2"/>
</dbReference>
<reference evidence="3 4" key="2">
    <citation type="journal article" date="2017" name="Nature">
        <title>The Apostasia genome and the evolution of orchids.</title>
        <authorList>
            <person name="Zhang G.Q."/>
            <person name="Liu K.W."/>
            <person name="Li Z."/>
            <person name="Lohaus R."/>
            <person name="Hsiao Y.Y."/>
            <person name="Niu S.C."/>
            <person name="Wang J.Y."/>
            <person name="Lin Y.C."/>
            <person name="Xu Q."/>
            <person name="Chen L.J."/>
            <person name="Yoshida K."/>
            <person name="Fujiwara S."/>
            <person name="Wang Z.W."/>
            <person name="Zhang Y.Q."/>
            <person name="Mitsuda N."/>
            <person name="Wang M."/>
            <person name="Liu G.H."/>
            <person name="Pecoraro L."/>
            <person name="Huang H.X."/>
            <person name="Xiao X.J."/>
            <person name="Lin M."/>
            <person name="Wu X.Y."/>
            <person name="Wu W.L."/>
            <person name="Chen Y.Y."/>
            <person name="Chang S.B."/>
            <person name="Sakamoto S."/>
            <person name="Ohme-Takagi M."/>
            <person name="Yagi M."/>
            <person name="Zeng S.J."/>
            <person name="Shen C.Y."/>
            <person name="Yeh C.M."/>
            <person name="Luo Y.B."/>
            <person name="Tsai W.C."/>
            <person name="Van de Peer Y."/>
            <person name="Liu Z.J."/>
        </authorList>
    </citation>
    <scope>NUCLEOTIDE SEQUENCE [LARGE SCALE GENOMIC DNA]</scope>
    <source>
        <tissue evidence="3">The whole plant</tissue>
    </source>
</reference>
<dbReference type="InterPro" id="IPR043502">
    <property type="entry name" value="DNA/RNA_pol_sf"/>
</dbReference>
<reference evidence="3 4" key="1">
    <citation type="journal article" date="2016" name="Sci. Rep.">
        <title>The Dendrobium catenatum Lindl. genome sequence provides insights into polysaccharide synthase, floral development and adaptive evolution.</title>
        <authorList>
            <person name="Zhang G.Q."/>
            <person name="Xu Q."/>
            <person name="Bian C."/>
            <person name="Tsai W.C."/>
            <person name="Yeh C.M."/>
            <person name="Liu K.W."/>
            <person name="Yoshida K."/>
            <person name="Zhang L.S."/>
            <person name="Chang S.B."/>
            <person name="Chen F."/>
            <person name="Shi Y."/>
            <person name="Su Y.Y."/>
            <person name="Zhang Y.Q."/>
            <person name="Chen L.J."/>
            <person name="Yin Y."/>
            <person name="Lin M."/>
            <person name="Huang H."/>
            <person name="Deng H."/>
            <person name="Wang Z.W."/>
            <person name="Zhu S.L."/>
            <person name="Zhao X."/>
            <person name="Deng C."/>
            <person name="Niu S.C."/>
            <person name="Huang J."/>
            <person name="Wang M."/>
            <person name="Liu G.H."/>
            <person name="Yang H.J."/>
            <person name="Xiao X.J."/>
            <person name="Hsiao Y.Y."/>
            <person name="Wu W.L."/>
            <person name="Chen Y.Y."/>
            <person name="Mitsuda N."/>
            <person name="Ohme-Takagi M."/>
            <person name="Luo Y.B."/>
            <person name="Van de Peer Y."/>
            <person name="Liu Z.J."/>
        </authorList>
    </citation>
    <scope>NUCLEOTIDE SEQUENCE [LARGE SCALE GENOMIC DNA]</scope>
    <source>
        <tissue evidence="3">The whole plant</tissue>
    </source>
</reference>
<organism evidence="3 4">
    <name type="scientific">Dendrobium catenatum</name>
    <dbReference type="NCBI Taxonomy" id="906689"/>
    <lineage>
        <taxon>Eukaryota</taxon>
        <taxon>Viridiplantae</taxon>
        <taxon>Streptophyta</taxon>
        <taxon>Embryophyta</taxon>
        <taxon>Tracheophyta</taxon>
        <taxon>Spermatophyta</taxon>
        <taxon>Magnoliopsida</taxon>
        <taxon>Liliopsida</taxon>
        <taxon>Asparagales</taxon>
        <taxon>Orchidaceae</taxon>
        <taxon>Epidendroideae</taxon>
        <taxon>Malaxideae</taxon>
        <taxon>Dendrobiinae</taxon>
        <taxon>Dendrobium</taxon>
    </lineage>
</organism>
<dbReference type="PANTHER" id="PTHR43383">
    <property type="entry name" value="NODULIN 6"/>
    <property type="match status" value="1"/>
</dbReference>
<sequence length="443" mass="50021">MRTRLQDGISKPRKIFDLAANASTDDTPVSYAQASKSSHWRKAMSTEFLALQQQGTWSLVPHPDQKPILGCKWTFKTKLLPNGQIDRHKARLVALGCSQEYGINYTETFSPVAKMVTIRMLLTVALHHKWTVTQLDVSNAFLHGELHDEVYMRQPTGFVDTQFPNHVCRLHKSIYGLKQSPRQWFQQFTDFLKTLGFVFSKADPSLLLYTKDKTNIYILVYIDDILITGNNKEHIQLILRSLHDRFRLKELGNASLFLGIQILPTSSGYFLSQQHYALELIKNAGFFSCKPCSTPAGTKRSIKHDKDALHSDPHSYRKLAGSLQYLSITRPDIAFATNAYVNICINQGTAITKISRGCSDTCKERLTTDFPFAMVHFSYAVTPTLTGPRIQTTVSPFLDTARSSAQLSSLGQLKSKRRWRNPPPKPNTGHCPQPLRTFSGQDA</sequence>
<feature type="region of interest" description="Disordered" evidence="1">
    <location>
        <begin position="408"/>
        <end position="443"/>
    </location>
</feature>
<protein>
    <submittedName>
        <fullName evidence="3">Retrovirus-related Pol polyprotein from transposon TNT 1-94</fullName>
    </submittedName>
</protein>
<dbReference type="Proteomes" id="UP000233837">
    <property type="component" value="Unassembled WGS sequence"/>
</dbReference>
<evidence type="ECO:0000256" key="1">
    <source>
        <dbReference type="SAM" id="MobiDB-lite"/>
    </source>
</evidence>
<accession>A0A2I0VDG6</accession>
<dbReference type="AlphaFoldDB" id="A0A2I0VDG6"/>
<dbReference type="SUPFAM" id="SSF56672">
    <property type="entry name" value="DNA/RNA polymerases"/>
    <property type="match status" value="1"/>
</dbReference>
<evidence type="ECO:0000313" key="4">
    <source>
        <dbReference type="Proteomes" id="UP000233837"/>
    </source>
</evidence>